<dbReference type="HOGENOM" id="CLU_1462349_0_0_1"/>
<dbReference type="VEuPathDB" id="FungiDB:TERG_05713"/>
<protein>
    <submittedName>
        <fullName evidence="4">Uncharacterized protein</fullName>
    </submittedName>
</protein>
<dbReference type="EMBL" id="GG700653">
    <property type="protein sequence ID" value="EGD89472.2"/>
    <property type="molecule type" value="Genomic_DNA"/>
</dbReference>
<name>F2STB2_TRIRC</name>
<keyword evidence="3" id="KW-0732">Signal</keyword>
<evidence type="ECO:0000313" key="4">
    <source>
        <dbReference type="EMBL" id="EGD89472.2"/>
    </source>
</evidence>
<evidence type="ECO:0000313" key="5">
    <source>
        <dbReference type="Proteomes" id="UP000008864"/>
    </source>
</evidence>
<feature type="chain" id="PRO_5003289987" evidence="3">
    <location>
        <begin position="24"/>
        <end position="185"/>
    </location>
</feature>
<keyword evidence="2" id="KW-0472">Membrane</keyword>
<keyword evidence="5" id="KW-1185">Reference proteome</keyword>
<proteinExistence type="predicted"/>
<evidence type="ECO:0000256" key="1">
    <source>
        <dbReference type="SAM" id="MobiDB-lite"/>
    </source>
</evidence>
<dbReference type="GeneID" id="10376057"/>
<keyword evidence="2" id="KW-0812">Transmembrane</keyword>
<feature type="transmembrane region" description="Helical" evidence="2">
    <location>
        <begin position="132"/>
        <end position="155"/>
    </location>
</feature>
<feature type="region of interest" description="Disordered" evidence="1">
    <location>
        <begin position="165"/>
        <end position="185"/>
    </location>
</feature>
<dbReference type="InParanoid" id="F2STB2"/>
<evidence type="ECO:0000256" key="3">
    <source>
        <dbReference type="SAM" id="SignalP"/>
    </source>
</evidence>
<sequence length="185" mass="21300">MARRDDAGSWLCWLLMMNLRWMSRSPCYGPNGTVPSPFNWRLRCHASALGLEPAGLLRRSTLPGPSERDRTDDPGKASTGCPARERATQLPPRTAIQSKYVILLSYLHSYTAAKLSNQPLHLGPTSYSSSLYFIPFFVYCFIWICTYLYLPWLCVRREKRPSRRHLRGQIRPIHEPSGHDRREPP</sequence>
<feature type="signal peptide" evidence="3">
    <location>
        <begin position="1"/>
        <end position="23"/>
    </location>
</feature>
<accession>F2STB2</accession>
<dbReference type="RefSeq" id="XP_047604467.1">
    <property type="nucleotide sequence ID" value="XM_047748485.1"/>
</dbReference>
<reference evidence="5" key="1">
    <citation type="journal article" date="2012" name="MBio">
        <title>Comparative genome analysis of Trichophyton rubrum and related dermatophytes reveals candidate genes involved in infection.</title>
        <authorList>
            <person name="Martinez D.A."/>
            <person name="Oliver B.G."/>
            <person name="Graeser Y."/>
            <person name="Goldberg J.M."/>
            <person name="Li W."/>
            <person name="Martinez-Rossi N.M."/>
            <person name="Monod M."/>
            <person name="Shelest E."/>
            <person name="Barton R.C."/>
            <person name="Birch E."/>
            <person name="Brakhage A.A."/>
            <person name="Chen Z."/>
            <person name="Gurr S.J."/>
            <person name="Heiman D."/>
            <person name="Heitman J."/>
            <person name="Kosti I."/>
            <person name="Rossi A."/>
            <person name="Saif S."/>
            <person name="Samalova M."/>
            <person name="Saunders C.W."/>
            <person name="Shea T."/>
            <person name="Summerbell R.C."/>
            <person name="Xu J."/>
            <person name="Young S."/>
            <person name="Zeng Q."/>
            <person name="Birren B.W."/>
            <person name="Cuomo C.A."/>
            <person name="White T.C."/>
        </authorList>
    </citation>
    <scope>NUCLEOTIDE SEQUENCE [LARGE SCALE GENOMIC DNA]</scope>
    <source>
        <strain evidence="5">ATCC MYA-4607 / CBS 118892</strain>
    </source>
</reference>
<feature type="region of interest" description="Disordered" evidence="1">
    <location>
        <begin position="57"/>
        <end position="88"/>
    </location>
</feature>
<organism evidence="4 5">
    <name type="scientific">Trichophyton rubrum (strain ATCC MYA-4607 / CBS 118892)</name>
    <name type="common">Athlete's foot fungus</name>
    <dbReference type="NCBI Taxonomy" id="559305"/>
    <lineage>
        <taxon>Eukaryota</taxon>
        <taxon>Fungi</taxon>
        <taxon>Dikarya</taxon>
        <taxon>Ascomycota</taxon>
        <taxon>Pezizomycotina</taxon>
        <taxon>Eurotiomycetes</taxon>
        <taxon>Eurotiomycetidae</taxon>
        <taxon>Onygenales</taxon>
        <taxon>Arthrodermataceae</taxon>
        <taxon>Trichophyton</taxon>
    </lineage>
</organism>
<gene>
    <name evidence="4" type="ORF">TERG_05713</name>
</gene>
<feature type="compositionally biased region" description="Basic and acidic residues" evidence="1">
    <location>
        <begin position="172"/>
        <end position="185"/>
    </location>
</feature>
<keyword evidence="2" id="KW-1133">Transmembrane helix</keyword>
<feature type="compositionally biased region" description="Basic and acidic residues" evidence="1">
    <location>
        <begin position="66"/>
        <end position="75"/>
    </location>
</feature>
<evidence type="ECO:0000256" key="2">
    <source>
        <dbReference type="SAM" id="Phobius"/>
    </source>
</evidence>
<dbReference type="Proteomes" id="UP000008864">
    <property type="component" value="Unassembled WGS sequence"/>
</dbReference>
<dbReference type="AlphaFoldDB" id="F2STB2"/>